<reference evidence="2 3" key="1">
    <citation type="journal article" date="2018" name="Sci. Rep.">
        <title>Genome sequence of the cauliflower mushroom Sparassis crispa (Hanabiratake) and its association with beneficial usage.</title>
        <authorList>
            <person name="Kiyama R."/>
            <person name="Furutani Y."/>
            <person name="Kawaguchi K."/>
            <person name="Nakanishi T."/>
        </authorList>
    </citation>
    <scope>NUCLEOTIDE SEQUENCE [LARGE SCALE GENOMIC DNA]</scope>
</reference>
<sequence length="283" mass="32624">MPGRILIADLLLTEDFRGKFEESMTPQQQETTVRALKNMIERVRHGTDGDLLMMGVMKPGDLQAQKGRRVADCLNMSYWQMALFLRFSVPTRIAEAEPYLRIVVRDFNDIHHGEIKDALPMLYLASSIQKVLGNEQEALEIFREAFDYYEGPKGNPMGYKSELWARANFARLLRKMRKVADAEEQEKKIRTYMVNHPFGVPPSEYRKVLVDDTEENSLKYTWDHPLVRRSLRHIGEMPSHISPNVPLHEQMQAVGGTGEVPKVHEMSHAAPKKPKRRRGGRRS</sequence>
<dbReference type="OrthoDB" id="5395091at2759"/>
<feature type="region of interest" description="Disordered" evidence="1">
    <location>
        <begin position="263"/>
        <end position="283"/>
    </location>
</feature>
<name>A0A401GS84_9APHY</name>
<dbReference type="RefSeq" id="XP_027616015.1">
    <property type="nucleotide sequence ID" value="XM_027760214.1"/>
</dbReference>
<dbReference type="Proteomes" id="UP000287166">
    <property type="component" value="Unassembled WGS sequence"/>
</dbReference>
<keyword evidence="3" id="KW-1185">Reference proteome</keyword>
<dbReference type="AlphaFoldDB" id="A0A401GS84"/>
<gene>
    <name evidence="2" type="ORF">SCP_0702880</name>
</gene>
<evidence type="ECO:0000256" key="1">
    <source>
        <dbReference type="SAM" id="MobiDB-lite"/>
    </source>
</evidence>
<comment type="caution">
    <text evidence="2">The sequence shown here is derived from an EMBL/GenBank/DDBJ whole genome shotgun (WGS) entry which is preliminary data.</text>
</comment>
<accession>A0A401GS84</accession>
<evidence type="ECO:0000313" key="2">
    <source>
        <dbReference type="EMBL" id="GBE85102.1"/>
    </source>
</evidence>
<dbReference type="GeneID" id="38782019"/>
<protein>
    <submittedName>
        <fullName evidence="2">Uncharacterized protein</fullName>
    </submittedName>
</protein>
<feature type="compositionally biased region" description="Basic residues" evidence="1">
    <location>
        <begin position="270"/>
        <end position="283"/>
    </location>
</feature>
<evidence type="ECO:0000313" key="3">
    <source>
        <dbReference type="Proteomes" id="UP000287166"/>
    </source>
</evidence>
<dbReference type="STRING" id="139825.A0A401GS84"/>
<organism evidence="2 3">
    <name type="scientific">Sparassis crispa</name>
    <dbReference type="NCBI Taxonomy" id="139825"/>
    <lineage>
        <taxon>Eukaryota</taxon>
        <taxon>Fungi</taxon>
        <taxon>Dikarya</taxon>
        <taxon>Basidiomycota</taxon>
        <taxon>Agaricomycotina</taxon>
        <taxon>Agaricomycetes</taxon>
        <taxon>Polyporales</taxon>
        <taxon>Sparassidaceae</taxon>
        <taxon>Sparassis</taxon>
    </lineage>
</organism>
<proteinExistence type="predicted"/>
<dbReference type="InParanoid" id="A0A401GS84"/>
<dbReference type="EMBL" id="BFAD01000007">
    <property type="protein sequence ID" value="GBE85102.1"/>
    <property type="molecule type" value="Genomic_DNA"/>
</dbReference>